<dbReference type="CDD" id="cd07381">
    <property type="entry name" value="MPP_CapA"/>
    <property type="match status" value="1"/>
</dbReference>
<dbReference type="eggNOG" id="COG2843">
    <property type="taxonomic scope" value="Bacteria"/>
</dbReference>
<dbReference type="InterPro" id="IPR019079">
    <property type="entry name" value="Capsule_synth_CapA"/>
</dbReference>
<dbReference type="AlphaFoldDB" id="A0A1H9WGU8"/>
<dbReference type="RefSeq" id="WP_074758339.1">
    <property type="nucleotide sequence ID" value="NZ_FOGJ01000030.1"/>
</dbReference>
<feature type="region of interest" description="Disordered" evidence="2">
    <location>
        <begin position="84"/>
        <end position="136"/>
    </location>
</feature>
<feature type="compositionally biased region" description="Low complexity" evidence="2">
    <location>
        <begin position="94"/>
        <end position="124"/>
    </location>
</feature>
<gene>
    <name evidence="4" type="ORF">SAMN04487884_13017</name>
</gene>
<dbReference type="Proteomes" id="UP000182584">
    <property type="component" value="Unassembled WGS sequence"/>
</dbReference>
<protein>
    <submittedName>
        <fullName evidence="4">Poly-gamma-glutamate synthesis protein (Capsule biosynthesis protein)</fullName>
    </submittedName>
</protein>
<reference evidence="4 5" key="1">
    <citation type="submission" date="2016-10" db="EMBL/GenBank/DDBJ databases">
        <authorList>
            <person name="de Groot N.N."/>
        </authorList>
    </citation>
    <scope>NUCLEOTIDE SEQUENCE [LARGE SCALE GENOMIC DNA]</scope>
    <source>
        <strain evidence="4 5">AR40</strain>
    </source>
</reference>
<dbReference type="PANTHER" id="PTHR33393:SF13">
    <property type="entry name" value="PGA BIOSYNTHESIS PROTEIN CAPA"/>
    <property type="match status" value="1"/>
</dbReference>
<dbReference type="InterPro" id="IPR052169">
    <property type="entry name" value="CW_Biosynth-Accessory"/>
</dbReference>
<evidence type="ECO:0000259" key="3">
    <source>
        <dbReference type="SMART" id="SM00854"/>
    </source>
</evidence>
<dbReference type="OrthoDB" id="9810906at2"/>
<evidence type="ECO:0000256" key="2">
    <source>
        <dbReference type="SAM" id="MobiDB-lite"/>
    </source>
</evidence>
<dbReference type="SUPFAM" id="SSF56300">
    <property type="entry name" value="Metallo-dependent phosphatases"/>
    <property type="match status" value="1"/>
</dbReference>
<dbReference type="Gene3D" id="3.60.21.10">
    <property type="match status" value="1"/>
</dbReference>
<feature type="domain" description="Capsule synthesis protein CapA" evidence="3">
    <location>
        <begin position="156"/>
        <end position="405"/>
    </location>
</feature>
<dbReference type="EMBL" id="FOGJ01000030">
    <property type="protein sequence ID" value="SES32979.1"/>
    <property type="molecule type" value="Genomic_DNA"/>
</dbReference>
<evidence type="ECO:0000313" key="5">
    <source>
        <dbReference type="Proteomes" id="UP000182584"/>
    </source>
</evidence>
<sequence>MQIRERKVYIRHLNCFGRKIFNCLFPALVLSFCITGCQANENRSLLGASAISIDEAGNAISDDDMGTEYLTGAVGVPMTQDEISGDSNGSLDVGSNGSNANDNAADGDGIGSSDGNAASGSSMEISDEDIPSSDSPVALLPNEYSFDIKDGGDTATVVFGGDVLFSEGYAIIYSIARNGGTIEGVIDQGLLDCMRGADICMVNNEFPYTLEGAPLEGKTWTFHANPSSVHYLFDMGVDIVSIGNNHIFDYGAIGLSNTLSTLESVSMPYVGAGRNLEEASRTVYFNSASGIRIAFISGCDIEGSDPPFTRGATDTQSGVFRVRQDELLCQRVMEAKASGAFVVVYMHWGLENTLELNYLQKNQSTDLANAGADLIIGDHPHILQNLDYVNGVPVIYSMGNYLFNSKTLDTGLIEAKIGTEGLISWRFIPGIQSNSTVRMAYGDEKSRIINFMQSISPRVVIDGDGYIYPNN</sequence>
<comment type="similarity">
    <text evidence="1">Belongs to the CapA family.</text>
</comment>
<accession>A0A1H9WGU8</accession>
<dbReference type="Pfam" id="PF09587">
    <property type="entry name" value="PGA_cap"/>
    <property type="match status" value="1"/>
</dbReference>
<name>A0A1H9WGU8_BUTFI</name>
<dbReference type="PANTHER" id="PTHR33393">
    <property type="entry name" value="POLYGLUTAMINE SYNTHESIS ACCESSORY PROTEIN RV0574C-RELATED"/>
    <property type="match status" value="1"/>
</dbReference>
<evidence type="ECO:0000256" key="1">
    <source>
        <dbReference type="ARBA" id="ARBA00005662"/>
    </source>
</evidence>
<proteinExistence type="inferred from homology"/>
<organism evidence="4 5">
    <name type="scientific">Butyrivibrio fibrisolvens</name>
    <dbReference type="NCBI Taxonomy" id="831"/>
    <lineage>
        <taxon>Bacteria</taxon>
        <taxon>Bacillati</taxon>
        <taxon>Bacillota</taxon>
        <taxon>Clostridia</taxon>
        <taxon>Lachnospirales</taxon>
        <taxon>Lachnospiraceae</taxon>
        <taxon>Butyrivibrio</taxon>
    </lineage>
</organism>
<dbReference type="InterPro" id="IPR029052">
    <property type="entry name" value="Metallo-depent_PP-like"/>
</dbReference>
<evidence type="ECO:0000313" key="4">
    <source>
        <dbReference type="EMBL" id="SES32979.1"/>
    </source>
</evidence>
<dbReference type="SMART" id="SM00854">
    <property type="entry name" value="PGA_cap"/>
    <property type="match status" value="1"/>
</dbReference>